<proteinExistence type="predicted"/>
<dbReference type="EMBL" id="BQNB010014342">
    <property type="protein sequence ID" value="GJT27029.1"/>
    <property type="molecule type" value="Genomic_DNA"/>
</dbReference>
<dbReference type="InterPro" id="IPR013103">
    <property type="entry name" value="RVT_2"/>
</dbReference>
<evidence type="ECO:0000259" key="2">
    <source>
        <dbReference type="Pfam" id="PF13867"/>
    </source>
</evidence>
<dbReference type="PANTHER" id="PTHR11439">
    <property type="entry name" value="GAG-POL-RELATED RETROTRANSPOSON"/>
    <property type="match status" value="1"/>
</dbReference>
<evidence type="ECO:0000313" key="3">
    <source>
        <dbReference type="EMBL" id="GJT27029.1"/>
    </source>
</evidence>
<reference evidence="3" key="1">
    <citation type="journal article" date="2022" name="Int. J. Mol. Sci.">
        <title>Draft Genome of Tanacetum Coccineum: Genomic Comparison of Closely Related Tanacetum-Family Plants.</title>
        <authorList>
            <person name="Yamashiro T."/>
            <person name="Shiraishi A."/>
            <person name="Nakayama K."/>
            <person name="Satake H."/>
        </authorList>
    </citation>
    <scope>NUCLEOTIDE SEQUENCE</scope>
</reference>
<dbReference type="Pfam" id="PF13867">
    <property type="entry name" value="SAP30_Sin3_bdg"/>
    <property type="match status" value="1"/>
</dbReference>
<dbReference type="Proteomes" id="UP001151760">
    <property type="component" value="Unassembled WGS sequence"/>
</dbReference>
<dbReference type="InterPro" id="IPR038291">
    <property type="entry name" value="SAP30_C_sf"/>
</dbReference>
<dbReference type="Gene3D" id="6.10.160.20">
    <property type="match status" value="1"/>
</dbReference>
<dbReference type="Pfam" id="PF07727">
    <property type="entry name" value="RVT_2"/>
    <property type="match status" value="2"/>
</dbReference>
<accession>A0ABQ5CQ82</accession>
<gene>
    <name evidence="3" type="ORF">Tco_0907304</name>
</gene>
<feature type="domain" description="Histone deacetylase complex subunit SAP30 Sin3 binding" evidence="2">
    <location>
        <begin position="1144"/>
        <end position="1197"/>
    </location>
</feature>
<comment type="caution">
    <text evidence="3">The sequence shown here is derived from an EMBL/GenBank/DDBJ whole genome shotgun (WGS) entry which is preliminary data.</text>
</comment>
<organism evidence="3 4">
    <name type="scientific">Tanacetum coccineum</name>
    <dbReference type="NCBI Taxonomy" id="301880"/>
    <lineage>
        <taxon>Eukaryota</taxon>
        <taxon>Viridiplantae</taxon>
        <taxon>Streptophyta</taxon>
        <taxon>Embryophyta</taxon>
        <taxon>Tracheophyta</taxon>
        <taxon>Spermatophyta</taxon>
        <taxon>Magnoliopsida</taxon>
        <taxon>eudicotyledons</taxon>
        <taxon>Gunneridae</taxon>
        <taxon>Pentapetalae</taxon>
        <taxon>asterids</taxon>
        <taxon>campanulids</taxon>
        <taxon>Asterales</taxon>
        <taxon>Asteraceae</taxon>
        <taxon>Asteroideae</taxon>
        <taxon>Anthemideae</taxon>
        <taxon>Anthemidinae</taxon>
        <taxon>Tanacetum</taxon>
    </lineage>
</organism>
<dbReference type="CDD" id="cd09272">
    <property type="entry name" value="RNase_HI_RT_Ty1"/>
    <property type="match status" value="2"/>
</dbReference>
<sequence length="1209" mass="137273">MTFLTQVVNGTFLPFSHLPPGFHFYLAPPDEIRSLTPASSLRAGGYIGISRYSIIIPRTDKSCCILPLYKTDVTKPSKVEEVTEAEIALLHLVGGVARCVAFSKELRLSMEKSESWDEEFILLVLCTDIKEMDKNKGKADKTEHENEISARIRVQRCLRILMGQPLDVHNVFLYGDLDEDIYMTIPQGFSDNTNKNKVCKLVKSLYGLKQAPKKWNEKLVGVLKEHGFTQSVNDHSVFTKSKNNKFIALLVYVDDIVIASNYVIKSGNDICLSQRKYCLKLLKEYGLLRCKPVSTPMEPNSLHPYIATDTDHLLDNITGYLKSALGKGINYAYSDRENNLQVFGFLEKKQNTLSKSSTEAEYRSMSSAACEIILIQKLLTGVDLFYDNKSALQLAVNPVFHERNIVQGLKCHFWKDVLLCLSSSSLKYQVKQFPKDEAIILSNSQGPEVEDWEKALSEGQDLDNTREITLSDCGGDPRIRIKGRMSMTHLIRRSNKDTTQTNRTTPLYSASALDLERLFIYQHGSEVAYLLIYVDDIVLTASSTDLLRRIISSLHKEFDMTDLEALNYFLEISVTRDSTGMFLSQNALELLKRAHMANCNPTRTPVDTESKLGSDGDSISDSTLYRSLAGGLQYLTFTRPDISYAVQQVCLHMHDPREPHLAALKRVLRYVRGTLDFGLQLYASITGSFAAYIDADWAGCPTTKRSTSGYCVFLGDNLLSWSAKRQHNLFRSSAEAEYRGVANVVDETAWLRNLLRELHTPLLYVILVYCDNVYIELLASVIYMTTNHVQHQRIKHTEIDIHFVRDMVARGQVRVLHVPSRYQYADIFTKGLPSALFEEFPMCDQEVVGSGSGSAPKRTRTYIPRQREEAEQRLFDDYFCDDKTPPKYPKENFRRRYRMSSTLFNKTVNAILSYDAQSLPEYFYFFRQHYDVVGRLSIGPILKCTSVIRQLAYGTAPDAFDENLQIVIPITAVDKELRKMMETELYSSKLFSHLRDDSGDEELSLLPRHTKVVVTGNNRTKSVLVGLQGVVKKAVGLGGWHWLVLKNGIEVKLQRNALSVIEPPTGQEEDGEVDFDHSSCGSDAGEKDNFFTAPTEFSNPSKPRVRYTRPWGPSLSTKPMNRSIRKEAQSNVYPCYSKVNFTKLGTDTLWRYYSTFNLGNIHTTPTKEHLVTAIQKHFASQQVSELEVIMEFIHAAKRKRSGRTQRDRN</sequence>
<keyword evidence="4" id="KW-1185">Reference proteome</keyword>
<dbReference type="InterPro" id="IPR043502">
    <property type="entry name" value="DNA/RNA_pol_sf"/>
</dbReference>
<name>A0ABQ5CQ82_9ASTR</name>
<reference evidence="3" key="2">
    <citation type="submission" date="2022-01" db="EMBL/GenBank/DDBJ databases">
        <authorList>
            <person name="Yamashiro T."/>
            <person name="Shiraishi A."/>
            <person name="Satake H."/>
            <person name="Nakayama K."/>
        </authorList>
    </citation>
    <scope>NUCLEOTIDE SEQUENCE</scope>
</reference>
<feature type="domain" description="Reverse transcriptase Ty1/copia-type" evidence="1">
    <location>
        <begin position="166"/>
        <end position="261"/>
    </location>
</feature>
<dbReference type="PANTHER" id="PTHR11439:SF524">
    <property type="entry name" value="RNA-DIRECTED DNA POLYMERASE, PROTEIN KINASE RLK-PELLE-DLSV FAMILY"/>
    <property type="match status" value="1"/>
</dbReference>
<protein>
    <submittedName>
        <fullName evidence="3">Ribonuclease H-like domain-containing protein</fullName>
    </submittedName>
</protein>
<feature type="domain" description="Reverse transcriptase Ty1/copia-type" evidence="1">
    <location>
        <begin position="518"/>
        <end position="606"/>
    </location>
</feature>
<dbReference type="SUPFAM" id="SSF56672">
    <property type="entry name" value="DNA/RNA polymerases"/>
    <property type="match status" value="2"/>
</dbReference>
<dbReference type="InterPro" id="IPR025718">
    <property type="entry name" value="SAP30_Sin3-bd"/>
</dbReference>
<evidence type="ECO:0000259" key="1">
    <source>
        <dbReference type="Pfam" id="PF07727"/>
    </source>
</evidence>
<evidence type="ECO:0000313" key="4">
    <source>
        <dbReference type="Proteomes" id="UP001151760"/>
    </source>
</evidence>